<keyword evidence="1" id="KW-1133">Transmembrane helix</keyword>
<dbReference type="InParanoid" id="A0A5N4A4S3"/>
<keyword evidence="4" id="KW-1185">Reference proteome</keyword>
<organism evidence="3 4">
    <name type="scientific">Photinus pyralis</name>
    <name type="common">Common eastern firefly</name>
    <name type="synonym">Lampyris pyralis</name>
    <dbReference type="NCBI Taxonomy" id="7054"/>
    <lineage>
        <taxon>Eukaryota</taxon>
        <taxon>Metazoa</taxon>
        <taxon>Ecdysozoa</taxon>
        <taxon>Arthropoda</taxon>
        <taxon>Hexapoda</taxon>
        <taxon>Insecta</taxon>
        <taxon>Pterygota</taxon>
        <taxon>Neoptera</taxon>
        <taxon>Endopterygota</taxon>
        <taxon>Coleoptera</taxon>
        <taxon>Polyphaga</taxon>
        <taxon>Elateriformia</taxon>
        <taxon>Elateroidea</taxon>
        <taxon>Lampyridae</taxon>
        <taxon>Lampyrinae</taxon>
        <taxon>Photinus</taxon>
    </lineage>
</organism>
<name>A0A5N4A4S3_PHOPY</name>
<dbReference type="Proteomes" id="UP000327044">
    <property type="component" value="Unassembled WGS sequence"/>
</dbReference>
<dbReference type="AlphaFoldDB" id="A0A5N4A4S3"/>
<evidence type="ECO:0000313" key="3">
    <source>
        <dbReference type="EMBL" id="KAB0792326.1"/>
    </source>
</evidence>
<feature type="transmembrane region" description="Helical" evidence="1">
    <location>
        <begin position="608"/>
        <end position="630"/>
    </location>
</feature>
<keyword evidence="1" id="KW-0812">Transmembrane</keyword>
<accession>A0A5N4A4S3</accession>
<proteinExistence type="predicted"/>
<feature type="domain" description="Immunoglobulin" evidence="2">
    <location>
        <begin position="502"/>
        <end position="599"/>
    </location>
</feature>
<evidence type="ECO:0000256" key="1">
    <source>
        <dbReference type="SAM" id="Phobius"/>
    </source>
</evidence>
<dbReference type="SMART" id="SM00409">
    <property type="entry name" value="IG"/>
    <property type="match status" value="2"/>
</dbReference>
<gene>
    <name evidence="3" type="ORF">PPYR_14285</name>
</gene>
<protein>
    <recommendedName>
        <fullName evidence="2">Immunoglobulin domain-containing protein</fullName>
    </recommendedName>
</protein>
<sequence>MLIYVLLILNSAVGLKYLPPSRVIEVTESGTYTFGLVENDQSTRIKRCRYRSNTNVSGVFELYRSTWKVSTGKISDLGKVGLCQISVSDVDDQLPTVWYLRAHNEGEALDEVQFQVKFYYKVPLATDEAVALRNGDFYQYLATNISFVSCTLAIGTRKIDIDLKSNGETKVEDMTIVGIGDGLCGFKCVNASDANQTWSLTGVDGLKKSYRAAFNYTLFASPPANQTHVRKIVEVGTSGSIQCGGKHSQNFCYLFAPTNAFVPTRNKDCYHAIKTISMADLGVWRCYIGKFPAMNLLEYRVELAIGADTVSGWTEESKSYATVGCNLTSSSLASYCRMISPHGEVFRLREGGAVNRYLSIGTNFSRGICEMKIEKPLQEREKGQWRCEFDISTRSVGTFVSLASNERHDYVKHKKITTQLGEALTITCQVTYSSEYCYIKSPNGTEYPMVDDKESQMGMCSLRLEKATIADVGKWGCFFARETGLIVEEMTTEVRLAELMSPGQVEGKSGDNVNLMCSTYGLPLKYCRFVSPSGQGYFIKNVHSFNRIRYYGKGLEYGECGITIQESTPLDSGKWICATRLGRDYKQTEISAPIVLYVAPTFFEDSKIAIWLGTIAAVVAVIGLVGYIGMRRRKWRRARSDHLKIVNENEETTSNSDTFFTLLPPVS</sequence>
<feature type="domain" description="Immunoglobulin" evidence="2">
    <location>
        <begin position="413"/>
        <end position="497"/>
    </location>
</feature>
<dbReference type="EMBL" id="VVIM01000010">
    <property type="protein sequence ID" value="KAB0792326.1"/>
    <property type="molecule type" value="Genomic_DNA"/>
</dbReference>
<reference evidence="3 4" key="1">
    <citation type="journal article" date="2018" name="Elife">
        <title>Firefly genomes illuminate parallel origins of bioluminescence in beetles.</title>
        <authorList>
            <person name="Fallon T.R."/>
            <person name="Lower S.E."/>
            <person name="Chang C.H."/>
            <person name="Bessho-Uehara M."/>
            <person name="Martin G.J."/>
            <person name="Bewick A.J."/>
            <person name="Behringer M."/>
            <person name="Debat H.J."/>
            <person name="Wong I."/>
            <person name="Day J.C."/>
            <person name="Suvorov A."/>
            <person name="Silva C.J."/>
            <person name="Stanger-Hall K.F."/>
            <person name="Hall D.W."/>
            <person name="Schmitz R.J."/>
            <person name="Nelson D.R."/>
            <person name="Lewis S.M."/>
            <person name="Shigenobu S."/>
            <person name="Bybee S.M."/>
            <person name="Larracuente A.M."/>
            <person name="Oba Y."/>
            <person name="Weng J.K."/>
        </authorList>
    </citation>
    <scope>NUCLEOTIDE SEQUENCE [LARGE SCALE GENOMIC DNA]</scope>
    <source>
        <strain evidence="3">1611_PpyrPB1</strain>
        <tissue evidence="3">Whole body</tissue>
    </source>
</reference>
<evidence type="ECO:0000259" key="2">
    <source>
        <dbReference type="SMART" id="SM00409"/>
    </source>
</evidence>
<keyword evidence="1" id="KW-0472">Membrane</keyword>
<dbReference type="OrthoDB" id="10253878at2759"/>
<evidence type="ECO:0000313" key="4">
    <source>
        <dbReference type="Proteomes" id="UP000327044"/>
    </source>
</evidence>
<dbReference type="SUPFAM" id="SSF48726">
    <property type="entry name" value="Immunoglobulin"/>
    <property type="match status" value="2"/>
</dbReference>
<comment type="caution">
    <text evidence="3">The sequence shown here is derived from an EMBL/GenBank/DDBJ whole genome shotgun (WGS) entry which is preliminary data.</text>
</comment>
<dbReference type="InterPro" id="IPR036179">
    <property type="entry name" value="Ig-like_dom_sf"/>
</dbReference>
<dbReference type="InterPro" id="IPR003599">
    <property type="entry name" value="Ig_sub"/>
</dbReference>